<sequence length="318" mass="33481">MDLFKIFSEIEKVDPEVYERFDTRRRAFKHMAGLGKKVTAATLPGLLGAMFQKAYGQTTTLPAEIVSTLNLALQLEYLERNYYATGLSTAGTVPSADTPAITIIRDDEVGHIAALKLVLGSQAFNGNGTASTDIDATYFDYTAGGKLPNPFGTGNTANFYATAQGFVDTGVRAYKGGAKNLMGNKDILQAALNIHSVEARHSSHIRLLRRGGVAVAGDLSNLSARPKSWISGTDGGGPVPAVTAPVYGAGSPAADYPAEDNVTQATINVQSNTTPPTGQTITAAAASEAFDEPLDAATVKTIARNFISQKGRNFGLFA</sequence>
<dbReference type="OrthoDB" id="954262at2"/>
<reference evidence="1 2" key="1">
    <citation type="submission" date="2017-01" db="EMBL/GenBank/DDBJ databases">
        <title>A new Hymenobacter.</title>
        <authorList>
            <person name="Liang Y."/>
            <person name="Feng F."/>
        </authorList>
    </citation>
    <scope>NUCLEOTIDE SEQUENCE [LARGE SCALE GENOMIC DNA]</scope>
    <source>
        <strain evidence="1">MIMBbqt21</strain>
    </source>
</reference>
<accession>A0A243WJ59</accession>
<comment type="caution">
    <text evidence="1">The sequence shown here is derived from an EMBL/GenBank/DDBJ whole genome shotgun (WGS) entry which is preliminary data.</text>
</comment>
<dbReference type="EMBL" id="MTSE01000002">
    <property type="protein sequence ID" value="OUJ75310.1"/>
    <property type="molecule type" value="Genomic_DNA"/>
</dbReference>
<organism evidence="1 2">
    <name type="scientific">Hymenobacter crusticola</name>
    <dbReference type="NCBI Taxonomy" id="1770526"/>
    <lineage>
        <taxon>Bacteria</taxon>
        <taxon>Pseudomonadati</taxon>
        <taxon>Bacteroidota</taxon>
        <taxon>Cytophagia</taxon>
        <taxon>Cytophagales</taxon>
        <taxon>Hymenobacteraceae</taxon>
        <taxon>Hymenobacter</taxon>
    </lineage>
</organism>
<evidence type="ECO:0008006" key="3">
    <source>
        <dbReference type="Google" id="ProtNLM"/>
    </source>
</evidence>
<protein>
    <recommendedName>
        <fullName evidence="3">Dessication-associated protein</fullName>
    </recommendedName>
</protein>
<dbReference type="AlphaFoldDB" id="A0A243WJ59"/>
<name>A0A243WJ59_9BACT</name>
<dbReference type="Proteomes" id="UP000194873">
    <property type="component" value="Unassembled WGS sequence"/>
</dbReference>
<gene>
    <name evidence="1" type="ORF">BXP70_04650</name>
</gene>
<proteinExistence type="predicted"/>
<dbReference type="RefSeq" id="WP_086592856.1">
    <property type="nucleotide sequence ID" value="NZ_MTSE01000002.1"/>
</dbReference>
<evidence type="ECO:0000313" key="2">
    <source>
        <dbReference type="Proteomes" id="UP000194873"/>
    </source>
</evidence>
<dbReference type="Pfam" id="PF13668">
    <property type="entry name" value="Ferritin_2"/>
    <property type="match status" value="1"/>
</dbReference>
<keyword evidence="2" id="KW-1185">Reference proteome</keyword>
<evidence type="ECO:0000313" key="1">
    <source>
        <dbReference type="EMBL" id="OUJ75310.1"/>
    </source>
</evidence>